<evidence type="ECO:0000313" key="3">
    <source>
        <dbReference type="Proteomes" id="UP000678499"/>
    </source>
</evidence>
<feature type="compositionally biased region" description="Basic and acidic residues" evidence="1">
    <location>
        <begin position="113"/>
        <end position="124"/>
    </location>
</feature>
<accession>A0A7R9BS91</accession>
<organism evidence="2">
    <name type="scientific">Notodromas monacha</name>
    <dbReference type="NCBI Taxonomy" id="399045"/>
    <lineage>
        <taxon>Eukaryota</taxon>
        <taxon>Metazoa</taxon>
        <taxon>Ecdysozoa</taxon>
        <taxon>Arthropoda</taxon>
        <taxon>Crustacea</taxon>
        <taxon>Oligostraca</taxon>
        <taxon>Ostracoda</taxon>
        <taxon>Podocopa</taxon>
        <taxon>Podocopida</taxon>
        <taxon>Cypridocopina</taxon>
        <taxon>Cypridoidea</taxon>
        <taxon>Cyprididae</taxon>
        <taxon>Notodromas</taxon>
    </lineage>
</organism>
<name>A0A7R9BS91_9CRUS</name>
<proteinExistence type="predicted"/>
<evidence type="ECO:0000313" key="2">
    <source>
        <dbReference type="EMBL" id="CAD7279106.1"/>
    </source>
</evidence>
<keyword evidence="3" id="KW-1185">Reference proteome</keyword>
<feature type="compositionally biased region" description="Low complexity" evidence="1">
    <location>
        <begin position="38"/>
        <end position="47"/>
    </location>
</feature>
<dbReference type="Proteomes" id="UP000678499">
    <property type="component" value="Unassembled WGS sequence"/>
</dbReference>
<feature type="region of interest" description="Disordered" evidence="1">
    <location>
        <begin position="38"/>
        <end position="134"/>
    </location>
</feature>
<evidence type="ECO:0000256" key="1">
    <source>
        <dbReference type="SAM" id="MobiDB-lite"/>
    </source>
</evidence>
<feature type="compositionally biased region" description="Low complexity" evidence="1">
    <location>
        <begin position="95"/>
        <end position="109"/>
    </location>
</feature>
<dbReference type="AlphaFoldDB" id="A0A7R9BS91"/>
<sequence length="183" mass="19261">MAVQLNADQMIVSKRTSLFSFIYILGLLALGMLPMAAAKPGSSSSSSSGGGGGSSSSSRSRHAASKDFALSPRTKPDCTNSSNAANLHMDQNGRPWPGSLSTPGPSGLSHPFRHPEYTEKDGRGKTTGPTTPTGCSRKNAALARSSVRLSTSARLHEHLRKQKATLSTMPISGQRPFVTFIFG</sequence>
<reference evidence="2" key="1">
    <citation type="submission" date="2020-11" db="EMBL/GenBank/DDBJ databases">
        <authorList>
            <person name="Tran Van P."/>
        </authorList>
    </citation>
    <scope>NUCLEOTIDE SEQUENCE</scope>
</reference>
<dbReference type="EMBL" id="OA883516">
    <property type="protein sequence ID" value="CAD7279106.1"/>
    <property type="molecule type" value="Genomic_DNA"/>
</dbReference>
<protein>
    <submittedName>
        <fullName evidence="2">Uncharacterized protein</fullName>
    </submittedName>
</protein>
<gene>
    <name evidence="2" type="ORF">NMOB1V02_LOCUS6789</name>
</gene>
<dbReference type="EMBL" id="CAJPEX010001479">
    <property type="protein sequence ID" value="CAG0919258.1"/>
    <property type="molecule type" value="Genomic_DNA"/>
</dbReference>